<feature type="region of interest" description="Disordered" evidence="1">
    <location>
        <begin position="109"/>
        <end position="144"/>
    </location>
</feature>
<proteinExistence type="predicted"/>
<evidence type="ECO:0000313" key="3">
    <source>
        <dbReference type="Proteomes" id="UP000694395"/>
    </source>
</evidence>
<dbReference type="GeneTree" id="ENSGT01120000274216"/>
<evidence type="ECO:0000313" key="2">
    <source>
        <dbReference type="Ensembl" id="ENSOMYP00000076546.1"/>
    </source>
</evidence>
<evidence type="ECO:0000256" key="1">
    <source>
        <dbReference type="SAM" id="MobiDB-lite"/>
    </source>
</evidence>
<name>A0A8C7W8E6_ONCMY</name>
<dbReference type="Ensembl" id="ENSOMYT00000083317.2">
    <property type="protein sequence ID" value="ENSOMYP00000076546.1"/>
    <property type="gene ID" value="ENSOMYG00000035412.2"/>
</dbReference>
<reference evidence="2" key="3">
    <citation type="submission" date="2025-09" db="UniProtKB">
        <authorList>
            <consortium name="Ensembl"/>
        </authorList>
    </citation>
    <scope>IDENTIFICATION</scope>
</reference>
<dbReference type="AlphaFoldDB" id="A0A8C7W8E6"/>
<dbReference type="Proteomes" id="UP000694395">
    <property type="component" value="Chromosome 15"/>
</dbReference>
<reference evidence="2" key="1">
    <citation type="submission" date="2020-07" db="EMBL/GenBank/DDBJ databases">
        <title>A long reads based de novo assembly of the rainbow trout Arlee double haploid line genome.</title>
        <authorList>
            <person name="Gao G."/>
            <person name="Palti Y."/>
        </authorList>
    </citation>
    <scope>NUCLEOTIDE SEQUENCE [LARGE SCALE GENOMIC DNA]</scope>
</reference>
<accession>A0A8C7W8E6</accession>
<sequence>MDNWGRRGGKEASGQREETNKASHNSSPFKDEMRNADVVLFSNFSSPEYIMELWKTTQYQRSLSHTHTLLSEITHWSPLSHTQLTVEQRDSWRRCPDSHVGCQIYGKSTTNNYVRSPPSHRKTQPFSQPKRVVTKSTNREKMDH</sequence>
<reference evidence="2" key="2">
    <citation type="submission" date="2025-08" db="UniProtKB">
        <authorList>
            <consortium name="Ensembl"/>
        </authorList>
    </citation>
    <scope>IDENTIFICATION</scope>
</reference>
<feature type="region of interest" description="Disordered" evidence="1">
    <location>
        <begin position="1"/>
        <end position="30"/>
    </location>
</feature>
<keyword evidence="3" id="KW-1185">Reference proteome</keyword>
<feature type="compositionally biased region" description="Basic and acidic residues" evidence="1">
    <location>
        <begin position="1"/>
        <end position="21"/>
    </location>
</feature>
<organism evidence="2 3">
    <name type="scientific">Oncorhynchus mykiss</name>
    <name type="common">Rainbow trout</name>
    <name type="synonym">Salmo gairdneri</name>
    <dbReference type="NCBI Taxonomy" id="8022"/>
    <lineage>
        <taxon>Eukaryota</taxon>
        <taxon>Metazoa</taxon>
        <taxon>Chordata</taxon>
        <taxon>Craniata</taxon>
        <taxon>Vertebrata</taxon>
        <taxon>Euteleostomi</taxon>
        <taxon>Actinopterygii</taxon>
        <taxon>Neopterygii</taxon>
        <taxon>Teleostei</taxon>
        <taxon>Protacanthopterygii</taxon>
        <taxon>Salmoniformes</taxon>
        <taxon>Salmonidae</taxon>
        <taxon>Salmoninae</taxon>
        <taxon>Oncorhynchus</taxon>
    </lineage>
</organism>
<protein>
    <submittedName>
        <fullName evidence="2">Uncharacterized protein</fullName>
    </submittedName>
</protein>